<comment type="subcellular location">
    <subcellularLocation>
        <location evidence="1">Membrane</location>
        <topology evidence="1">Multi-pass membrane protein</topology>
    </subcellularLocation>
</comment>
<evidence type="ECO:0000313" key="9">
    <source>
        <dbReference type="Proteomes" id="UP000799324"/>
    </source>
</evidence>
<keyword evidence="4 6" id="KW-0472">Membrane</keyword>
<keyword evidence="9" id="KW-1185">Reference proteome</keyword>
<dbReference type="PANTHER" id="PTHR33048:SF47">
    <property type="entry name" value="INTEGRAL MEMBRANE PROTEIN-RELATED"/>
    <property type="match status" value="1"/>
</dbReference>
<evidence type="ECO:0000313" key="8">
    <source>
        <dbReference type="EMBL" id="KAF2649244.1"/>
    </source>
</evidence>
<dbReference type="PANTHER" id="PTHR33048">
    <property type="entry name" value="PTH11-LIKE INTEGRAL MEMBRANE PROTEIN (AFU_ORTHOLOGUE AFUA_5G11245)"/>
    <property type="match status" value="1"/>
</dbReference>
<dbReference type="Pfam" id="PF20684">
    <property type="entry name" value="Fung_rhodopsin"/>
    <property type="match status" value="1"/>
</dbReference>
<dbReference type="OrthoDB" id="3934549at2759"/>
<proteinExistence type="inferred from homology"/>
<evidence type="ECO:0000256" key="6">
    <source>
        <dbReference type="SAM" id="Phobius"/>
    </source>
</evidence>
<evidence type="ECO:0000256" key="2">
    <source>
        <dbReference type="ARBA" id="ARBA00022692"/>
    </source>
</evidence>
<feature type="transmembrane region" description="Helical" evidence="6">
    <location>
        <begin position="448"/>
        <end position="469"/>
    </location>
</feature>
<protein>
    <recommendedName>
        <fullName evidence="7">Rhodopsin domain-containing protein</fullName>
    </recommendedName>
</protein>
<organism evidence="8 9">
    <name type="scientific">Lophiostoma macrostomum CBS 122681</name>
    <dbReference type="NCBI Taxonomy" id="1314788"/>
    <lineage>
        <taxon>Eukaryota</taxon>
        <taxon>Fungi</taxon>
        <taxon>Dikarya</taxon>
        <taxon>Ascomycota</taxon>
        <taxon>Pezizomycotina</taxon>
        <taxon>Dothideomycetes</taxon>
        <taxon>Pleosporomycetidae</taxon>
        <taxon>Pleosporales</taxon>
        <taxon>Lophiostomataceae</taxon>
        <taxon>Lophiostoma</taxon>
    </lineage>
</organism>
<feature type="transmembrane region" description="Helical" evidence="6">
    <location>
        <begin position="365"/>
        <end position="383"/>
    </location>
</feature>
<comment type="similarity">
    <text evidence="5">Belongs to the SAT4 family.</text>
</comment>
<name>A0A6A6SSU7_9PLEO</name>
<sequence>MSQIFRFLDLSGEIQNMIYEQVVATDAPVKLFQPSKMPERDLNIVPRNPFALSQVSSQIRREFLPIQMRKTHFTVGWNNFPHLIDTYFRGSHNSNVVPHHLTIFLSPIQPKRDDIDILPLLRQVTLCESFSVHFSLDPDFCWSKYRIGVSDEIHAFEHWLETEQHLCQLEAADFDAVFALPLTGNKWTADVHNDRFSEVLLRHASLTTTLDHDTVVVFVFRSRDEVTKRLGSHHRTASDENPGEHDKAFEAVDCEYIVDFIENHRDSWIRVYFGLKADDLDWTAARDWRGNRSVKWRQGLQATWVMRQSTVPLPINPKIPSFPRTQQPLFSSRASFWSYPLDVMLLDHLPRAVTGEIRSSSVRDFIIILMSVTFVVVALRFVVRILQTSNRRRSLLGRLWWDDWAVLAALVSFEITGVLALDMLRFGWGTHISTIPYTKVVPMLTRLFTLYFFYNAAIALARASCLLFYRRVFGAAGCETWFKWALWITHGLNVAWLIGIILGTIFQCNPVAKNYDPLLPGWCEKSSTTWMGATIPSVVIDLILLVLPLPIIWRLRVDSGPKFTLISIFVFGYLVIIVSIGSLVTLVKSQVRMDRDLTLEEGIPTVHWLSAEESVTVISVNLPCLLGCGRQIYRRFTSSHHDRTLELMGNRLQPVANGERGPKASSDEYYTSVGSMGHVLKAPVGAAPRVPPTVKHCSPDISRRSVEFRLPDLVEM</sequence>
<accession>A0A6A6SSU7</accession>
<reference evidence="8" key="1">
    <citation type="journal article" date="2020" name="Stud. Mycol.">
        <title>101 Dothideomycetes genomes: a test case for predicting lifestyles and emergence of pathogens.</title>
        <authorList>
            <person name="Haridas S."/>
            <person name="Albert R."/>
            <person name="Binder M."/>
            <person name="Bloem J."/>
            <person name="Labutti K."/>
            <person name="Salamov A."/>
            <person name="Andreopoulos B."/>
            <person name="Baker S."/>
            <person name="Barry K."/>
            <person name="Bills G."/>
            <person name="Bluhm B."/>
            <person name="Cannon C."/>
            <person name="Castanera R."/>
            <person name="Culley D."/>
            <person name="Daum C."/>
            <person name="Ezra D."/>
            <person name="Gonzalez J."/>
            <person name="Henrissat B."/>
            <person name="Kuo A."/>
            <person name="Liang C."/>
            <person name="Lipzen A."/>
            <person name="Lutzoni F."/>
            <person name="Magnuson J."/>
            <person name="Mondo S."/>
            <person name="Nolan M."/>
            <person name="Ohm R."/>
            <person name="Pangilinan J."/>
            <person name="Park H.-J."/>
            <person name="Ramirez L."/>
            <person name="Alfaro M."/>
            <person name="Sun H."/>
            <person name="Tritt A."/>
            <person name="Yoshinaga Y."/>
            <person name="Zwiers L.-H."/>
            <person name="Turgeon B."/>
            <person name="Goodwin S."/>
            <person name="Spatafora J."/>
            <person name="Crous P."/>
            <person name="Grigoriev I."/>
        </authorList>
    </citation>
    <scope>NUCLEOTIDE SEQUENCE</scope>
    <source>
        <strain evidence="8">CBS 122681</strain>
    </source>
</reference>
<feature type="transmembrane region" description="Helical" evidence="6">
    <location>
        <begin position="565"/>
        <end position="587"/>
    </location>
</feature>
<evidence type="ECO:0000259" key="7">
    <source>
        <dbReference type="Pfam" id="PF20684"/>
    </source>
</evidence>
<evidence type="ECO:0000256" key="5">
    <source>
        <dbReference type="ARBA" id="ARBA00038359"/>
    </source>
</evidence>
<keyword evidence="3 6" id="KW-1133">Transmembrane helix</keyword>
<dbReference type="InterPro" id="IPR049326">
    <property type="entry name" value="Rhodopsin_dom_fungi"/>
</dbReference>
<feature type="transmembrane region" description="Helical" evidence="6">
    <location>
        <begin position="527"/>
        <end position="553"/>
    </location>
</feature>
<evidence type="ECO:0000256" key="1">
    <source>
        <dbReference type="ARBA" id="ARBA00004141"/>
    </source>
</evidence>
<dbReference type="EMBL" id="MU004500">
    <property type="protein sequence ID" value="KAF2649244.1"/>
    <property type="molecule type" value="Genomic_DNA"/>
</dbReference>
<feature type="domain" description="Rhodopsin" evidence="7">
    <location>
        <begin position="392"/>
        <end position="625"/>
    </location>
</feature>
<dbReference type="GO" id="GO:0016020">
    <property type="term" value="C:membrane"/>
    <property type="evidence" value="ECO:0007669"/>
    <property type="project" value="UniProtKB-SubCell"/>
</dbReference>
<gene>
    <name evidence="8" type="ORF">K491DRAFT_721822</name>
</gene>
<keyword evidence="2 6" id="KW-0812">Transmembrane</keyword>
<dbReference type="AlphaFoldDB" id="A0A6A6SSU7"/>
<evidence type="ECO:0000256" key="3">
    <source>
        <dbReference type="ARBA" id="ARBA00022989"/>
    </source>
</evidence>
<feature type="transmembrane region" description="Helical" evidence="6">
    <location>
        <begin position="404"/>
        <end position="428"/>
    </location>
</feature>
<evidence type="ECO:0000256" key="4">
    <source>
        <dbReference type="ARBA" id="ARBA00023136"/>
    </source>
</evidence>
<dbReference type="InterPro" id="IPR052337">
    <property type="entry name" value="SAT4-like"/>
</dbReference>
<feature type="transmembrane region" description="Helical" evidence="6">
    <location>
        <begin position="481"/>
        <end position="507"/>
    </location>
</feature>
<dbReference type="Proteomes" id="UP000799324">
    <property type="component" value="Unassembled WGS sequence"/>
</dbReference>